<comment type="pathway">
    <text evidence="7">Bacterial outer membrane biogenesis; LPS lipid A biosynthesis.</text>
</comment>
<evidence type="ECO:0000259" key="8">
    <source>
        <dbReference type="Pfam" id="PF04613"/>
    </source>
</evidence>
<dbReference type="Proteomes" id="UP000315577">
    <property type="component" value="Unassembled WGS sequence"/>
</dbReference>
<sequence>MPMDAVEATASSRGGVPLAELVQALGGQLEGCAARRVQRLAALADADEHGLSFVAHPRYQAQLQASRAGAVIASPALAPQVLQRPDPPPGGWAAWVVPDPYATFAAVTRWWRAHVQPRPAWRGVHPSAWIDPGARVDAEAHVGPFAVIEAGATVEAGAEIGAHAHVQARAHVGPGTRLGAHVVLGYDCRIGARGIVHGGTVIGADGFGFAPVPHEGGRRWDKIEQLGAVRIGDDVEIGANCCIDRGALGDTVLEDGVKLDNLIQIGHNVRVGRHTAMAGCVGIAGSARIGAFCTLGGGAIVLGHLELADHVHISAASVVMRSILQPGQYSGIFPIDDNRAWEKNAATLRQLHALRERLKVLERRTAP</sequence>
<gene>
    <name evidence="7 10" type="primary">lpxD</name>
    <name evidence="9" type="ORF">EDC36_10292</name>
    <name evidence="10" type="ORF">Tigna_00245</name>
</gene>
<evidence type="ECO:0000313" key="11">
    <source>
        <dbReference type="Proteomes" id="UP000295536"/>
    </source>
</evidence>
<keyword evidence="12" id="KW-1185">Reference proteome</keyword>
<evidence type="ECO:0000256" key="2">
    <source>
        <dbReference type="ARBA" id="ARBA00022556"/>
    </source>
</evidence>
<dbReference type="SUPFAM" id="SSF51161">
    <property type="entry name" value="Trimeric LpxA-like enzymes"/>
    <property type="match status" value="1"/>
</dbReference>
<dbReference type="UniPathway" id="UPA00973"/>
<dbReference type="NCBIfam" id="NF002060">
    <property type="entry name" value="PRK00892.1"/>
    <property type="match status" value="1"/>
</dbReference>
<evidence type="ECO:0000256" key="3">
    <source>
        <dbReference type="ARBA" id="ARBA00022679"/>
    </source>
</evidence>
<evidence type="ECO:0000313" key="9">
    <source>
        <dbReference type="EMBL" id="TCS99415.1"/>
    </source>
</evidence>
<protein>
    <recommendedName>
        <fullName evidence="7">UDP-3-O-acylglucosamine N-acyltransferase</fullName>
        <ecNumber evidence="7">2.3.1.191</ecNumber>
    </recommendedName>
</protein>
<dbReference type="GO" id="GO:0103118">
    <property type="term" value="F:UDP-3-O-[(3R)-3-hydroxyacyl]-glucosamine N-acyltransferase activity"/>
    <property type="evidence" value="ECO:0007669"/>
    <property type="project" value="UniProtKB-EC"/>
</dbReference>
<proteinExistence type="inferred from homology"/>
<dbReference type="GO" id="GO:0016020">
    <property type="term" value="C:membrane"/>
    <property type="evidence" value="ECO:0007669"/>
    <property type="project" value="GOC"/>
</dbReference>
<dbReference type="HAMAP" id="MF_00523">
    <property type="entry name" value="LpxD"/>
    <property type="match status" value="1"/>
</dbReference>
<comment type="function">
    <text evidence="7">Catalyzes the N-acylation of UDP-3-O-acylglucosamine using 3-hydroxyacyl-ACP as the acyl donor. Is involved in the biosynthesis of lipid A, a phosphorylated glycolipid that anchors the lipopolysaccharide to the outer membrane of the cell.</text>
</comment>
<accession>A0A4R3LIQ9</accession>
<keyword evidence="4 7" id="KW-0677">Repeat</keyword>
<dbReference type="AlphaFoldDB" id="A0A4R3LIQ9"/>
<evidence type="ECO:0000256" key="7">
    <source>
        <dbReference type="HAMAP-Rule" id="MF_00523"/>
    </source>
</evidence>
<dbReference type="Pfam" id="PF04613">
    <property type="entry name" value="LpxD"/>
    <property type="match status" value="1"/>
</dbReference>
<keyword evidence="2 7" id="KW-0441">Lipid A biosynthesis</keyword>
<comment type="catalytic activity">
    <reaction evidence="7">
        <text>a UDP-3-O-[(3R)-3-hydroxyacyl]-alpha-D-glucosamine + a (3R)-hydroxyacyl-[ACP] = a UDP-2-N,3-O-bis[(3R)-3-hydroxyacyl]-alpha-D-glucosamine + holo-[ACP] + H(+)</text>
        <dbReference type="Rhea" id="RHEA:53836"/>
        <dbReference type="Rhea" id="RHEA-COMP:9685"/>
        <dbReference type="Rhea" id="RHEA-COMP:9945"/>
        <dbReference type="ChEBI" id="CHEBI:15378"/>
        <dbReference type="ChEBI" id="CHEBI:64479"/>
        <dbReference type="ChEBI" id="CHEBI:78827"/>
        <dbReference type="ChEBI" id="CHEBI:137740"/>
        <dbReference type="ChEBI" id="CHEBI:137748"/>
        <dbReference type="EC" id="2.3.1.191"/>
    </reaction>
</comment>
<evidence type="ECO:0000256" key="1">
    <source>
        <dbReference type="ARBA" id="ARBA00022516"/>
    </source>
</evidence>
<dbReference type="EMBL" id="VJNC01000001">
    <property type="protein sequence ID" value="TSE24242.1"/>
    <property type="molecule type" value="Genomic_DNA"/>
</dbReference>
<evidence type="ECO:0000313" key="10">
    <source>
        <dbReference type="EMBL" id="TSE24242.1"/>
    </source>
</evidence>
<keyword evidence="6 7" id="KW-0012">Acyltransferase</keyword>
<keyword evidence="5 7" id="KW-0443">Lipid metabolism</keyword>
<comment type="similarity">
    <text evidence="7">Belongs to the transferase hexapeptide repeat family. LpxD subfamily.</text>
</comment>
<dbReference type="EMBL" id="SMAH01000002">
    <property type="protein sequence ID" value="TCS99415.1"/>
    <property type="molecule type" value="Genomic_DNA"/>
</dbReference>
<reference evidence="10 12" key="2">
    <citation type="submission" date="2019-07" db="EMBL/GenBank/DDBJ databases">
        <title>Tepidimonas ignava SPS-1037 draft genome.</title>
        <authorList>
            <person name="Da Costa M.S."/>
            <person name="Froufe H.J.C."/>
            <person name="Egas C."/>
            <person name="Albuquerque L."/>
        </authorList>
    </citation>
    <scope>NUCLEOTIDE SEQUENCE [LARGE SCALE GENOMIC DNA]</scope>
    <source>
        <strain evidence="10 12">SPS-1037</strain>
    </source>
</reference>
<keyword evidence="3 7" id="KW-0808">Transferase</keyword>
<dbReference type="PANTHER" id="PTHR43378">
    <property type="entry name" value="UDP-3-O-ACYLGLUCOSAMINE N-ACYLTRANSFERASE"/>
    <property type="match status" value="1"/>
</dbReference>
<dbReference type="EC" id="2.3.1.191" evidence="7"/>
<dbReference type="Gene3D" id="3.40.1390.10">
    <property type="entry name" value="MurE/MurF, N-terminal domain"/>
    <property type="match status" value="1"/>
</dbReference>
<comment type="caution">
    <text evidence="9">The sequence shown here is derived from an EMBL/GenBank/DDBJ whole genome shotgun (WGS) entry which is preliminary data.</text>
</comment>
<organism evidence="9 11">
    <name type="scientific">Tepidimonas ignava</name>
    <dbReference type="NCBI Taxonomy" id="114249"/>
    <lineage>
        <taxon>Bacteria</taxon>
        <taxon>Pseudomonadati</taxon>
        <taxon>Pseudomonadota</taxon>
        <taxon>Betaproteobacteria</taxon>
        <taxon>Burkholderiales</taxon>
        <taxon>Tepidimonas</taxon>
    </lineage>
</organism>
<evidence type="ECO:0000256" key="5">
    <source>
        <dbReference type="ARBA" id="ARBA00023098"/>
    </source>
</evidence>
<dbReference type="CDD" id="cd03352">
    <property type="entry name" value="LbH_LpxD"/>
    <property type="match status" value="1"/>
</dbReference>
<name>A0A4R3LIQ9_9BURK</name>
<reference evidence="9 11" key="1">
    <citation type="submission" date="2019-03" db="EMBL/GenBank/DDBJ databases">
        <title>Genomic Encyclopedia of Type Strains, Phase IV (KMG-IV): sequencing the most valuable type-strain genomes for metagenomic binning, comparative biology and taxonomic classification.</title>
        <authorList>
            <person name="Goeker M."/>
        </authorList>
    </citation>
    <scope>NUCLEOTIDE SEQUENCE [LARGE SCALE GENOMIC DNA]</scope>
    <source>
        <strain evidence="9 11">DSM 12034</strain>
    </source>
</reference>
<dbReference type="GO" id="GO:0016410">
    <property type="term" value="F:N-acyltransferase activity"/>
    <property type="evidence" value="ECO:0007669"/>
    <property type="project" value="InterPro"/>
</dbReference>
<dbReference type="PANTHER" id="PTHR43378:SF2">
    <property type="entry name" value="UDP-3-O-ACYLGLUCOSAMINE N-ACYLTRANSFERASE 1, MITOCHONDRIAL-RELATED"/>
    <property type="match status" value="1"/>
</dbReference>
<evidence type="ECO:0000256" key="6">
    <source>
        <dbReference type="ARBA" id="ARBA00023315"/>
    </source>
</evidence>
<comment type="subunit">
    <text evidence="7">Homotrimer.</text>
</comment>
<feature type="active site" description="Proton acceptor" evidence="7">
    <location>
        <position position="267"/>
    </location>
</feature>
<keyword evidence="1 7" id="KW-0444">Lipid biosynthesis</keyword>
<feature type="domain" description="UDP-3-O-[3-hydroxymyristoyl] glucosamine N-acyltransferase non-repeat region" evidence="8">
    <location>
        <begin position="36"/>
        <end position="109"/>
    </location>
</feature>
<dbReference type="InterPro" id="IPR007691">
    <property type="entry name" value="LpxD"/>
</dbReference>
<dbReference type="Proteomes" id="UP000295536">
    <property type="component" value="Unassembled WGS sequence"/>
</dbReference>
<dbReference type="Gene3D" id="2.160.10.10">
    <property type="entry name" value="Hexapeptide repeat proteins"/>
    <property type="match status" value="1"/>
</dbReference>
<evidence type="ECO:0000313" key="12">
    <source>
        <dbReference type="Proteomes" id="UP000315577"/>
    </source>
</evidence>
<dbReference type="GO" id="GO:0009245">
    <property type="term" value="P:lipid A biosynthetic process"/>
    <property type="evidence" value="ECO:0007669"/>
    <property type="project" value="UniProtKB-UniRule"/>
</dbReference>
<dbReference type="InterPro" id="IPR011004">
    <property type="entry name" value="Trimer_LpxA-like_sf"/>
</dbReference>
<evidence type="ECO:0000256" key="4">
    <source>
        <dbReference type="ARBA" id="ARBA00022737"/>
    </source>
</evidence>
<dbReference type="NCBIfam" id="TIGR01853">
    <property type="entry name" value="lipid_A_lpxD"/>
    <property type="match status" value="1"/>
</dbReference>
<dbReference type="InterPro" id="IPR020573">
    <property type="entry name" value="UDP_GlcNAc_AcTrfase_non-rep"/>
</dbReference>